<dbReference type="RefSeq" id="WP_117536502.1">
    <property type="nucleotide sequence ID" value="NZ_CP060636.1"/>
</dbReference>
<name>A0A7G9GM85_9FIRM</name>
<dbReference type="KEGG" id="ehn:H9Q80_16975"/>
<dbReference type="Pfam" id="PF07751">
    <property type="entry name" value="Abi_2"/>
    <property type="match status" value="1"/>
</dbReference>
<accession>A0A7G9GM85</accession>
<dbReference type="InterPro" id="IPR011664">
    <property type="entry name" value="Abi_system_AbiD/AbiF-like"/>
</dbReference>
<protein>
    <submittedName>
        <fullName evidence="1">Abi family protein</fullName>
    </submittedName>
</protein>
<gene>
    <name evidence="1" type="ORF">H9Q80_16975</name>
</gene>
<evidence type="ECO:0000313" key="1">
    <source>
        <dbReference type="EMBL" id="QNM11917.1"/>
    </source>
</evidence>
<organism evidence="1 2">
    <name type="scientific">[Eubacterium] hominis</name>
    <dbReference type="NCBI Taxonomy" id="2764325"/>
    <lineage>
        <taxon>Bacteria</taxon>
        <taxon>Bacillati</taxon>
        <taxon>Bacillota</taxon>
        <taxon>Erysipelotrichia</taxon>
        <taxon>Erysipelotrichales</taxon>
        <taxon>Erysipelotrichaceae</taxon>
        <taxon>Amedibacillus</taxon>
    </lineage>
</organism>
<dbReference type="AlphaFoldDB" id="A0A7G9GM85"/>
<dbReference type="Proteomes" id="UP000515856">
    <property type="component" value="Chromosome"/>
</dbReference>
<reference evidence="1 2" key="1">
    <citation type="submission" date="2020-08" db="EMBL/GenBank/DDBJ databases">
        <authorList>
            <person name="Liu C."/>
            <person name="Sun Q."/>
        </authorList>
    </citation>
    <scope>NUCLEOTIDE SEQUENCE [LARGE SCALE GENOMIC DNA]</scope>
    <source>
        <strain evidence="1 2">NSJ-61</strain>
    </source>
</reference>
<evidence type="ECO:0000313" key="2">
    <source>
        <dbReference type="Proteomes" id="UP000515856"/>
    </source>
</evidence>
<proteinExistence type="predicted"/>
<dbReference type="EMBL" id="CP060636">
    <property type="protein sequence ID" value="QNM11917.1"/>
    <property type="molecule type" value="Genomic_DNA"/>
</dbReference>
<sequence length="319" mass="38130">MSYEKQYVPFSDLIEMLKEDKNINVHTLKEKIFKERTYVSIINPYKDYLCLEKGDVHRVYPNNLDFKYFKKFIEIDDFISTRLNIYIKCFEQALTAYLATTLSDKMVKLGNAYCNDYSLFQELLTEQENQLDMLDIYHRYQNTKIIKGNKLVMQKNREVVEKVIMLGQKKLNVNNYLYQHYKKNHTSIPIWVILHQLTLGELQIIFNFLKLKDRVAFVNNIYRQRKNNQFVSGFSNKINYIRLLRNNINHYEPIIPFIKNLSSLEEQKRLISLIKLLKLNYYRSVTHDSSKIKKPLIEIEVNKNNAKLISYLKGIIKVI</sequence>
<keyword evidence="2" id="KW-1185">Reference proteome</keyword>